<gene>
    <name evidence="2" type="ORF">AN926_01810</name>
</gene>
<proteinExistence type="predicted"/>
<evidence type="ECO:0000313" key="2">
    <source>
        <dbReference type="EMBL" id="KPD32627.1"/>
    </source>
</evidence>
<evidence type="ECO:0000256" key="1">
    <source>
        <dbReference type="SAM" id="Phobius"/>
    </source>
</evidence>
<sequence length="149" mass="15795">MRLRLAAFLLILPFFLQLLGFGKTPLGGGLCGELFLVQNPALAFQTPGFWYALLFMVLLALELGYGLSLLLLPLLEVPVGPGWRRLGRYLVGVMGGLFLLTRTTGLPAPGPGGWVLERAPVDPLSLLLVGLSLAGGFLLRENGGHGAAS</sequence>
<evidence type="ECO:0000313" key="3">
    <source>
        <dbReference type="Proteomes" id="UP000053099"/>
    </source>
</evidence>
<keyword evidence="1" id="KW-0812">Transmembrane</keyword>
<accession>A0A0N0IRG9</accession>
<keyword evidence="1" id="KW-0472">Membrane</keyword>
<dbReference type="PATRIC" id="fig|37636.3.peg.1977"/>
<name>A0A0N0IRG9_THESC</name>
<organism evidence="2 3">
    <name type="scientific">Thermus scotoductus</name>
    <dbReference type="NCBI Taxonomy" id="37636"/>
    <lineage>
        <taxon>Bacteria</taxon>
        <taxon>Thermotogati</taxon>
        <taxon>Deinococcota</taxon>
        <taxon>Deinococci</taxon>
        <taxon>Thermales</taxon>
        <taxon>Thermaceae</taxon>
        <taxon>Thermus</taxon>
    </lineage>
</organism>
<dbReference type="AlphaFoldDB" id="A0A0N0IRG9"/>
<feature type="transmembrane region" description="Helical" evidence="1">
    <location>
        <begin position="123"/>
        <end position="139"/>
    </location>
</feature>
<dbReference type="EMBL" id="LJJR01000005">
    <property type="protein sequence ID" value="KPD32627.1"/>
    <property type="molecule type" value="Genomic_DNA"/>
</dbReference>
<keyword evidence="1" id="KW-1133">Transmembrane helix</keyword>
<dbReference type="Proteomes" id="UP000053099">
    <property type="component" value="Unassembled WGS sequence"/>
</dbReference>
<comment type="caution">
    <text evidence="2">The sequence shown here is derived from an EMBL/GenBank/DDBJ whole genome shotgun (WGS) entry which is preliminary data.</text>
</comment>
<feature type="transmembrane region" description="Helical" evidence="1">
    <location>
        <begin position="49"/>
        <end position="74"/>
    </location>
</feature>
<protein>
    <submittedName>
        <fullName evidence="2">Uncharacterized protein</fullName>
    </submittedName>
</protein>
<reference evidence="2 3" key="1">
    <citation type="submission" date="2015-09" db="EMBL/GenBank/DDBJ databases">
        <title>Draft genome sequence of Thermus scotoductus strain K1 isolated from a geothermal spring in Nagorno-Karabakh, Armenia.</title>
        <authorList>
            <person name="Saghatelyan A."/>
            <person name="Poghosyan L."/>
            <person name="Panosyan H."/>
            <person name="Birkeland N.-K."/>
        </authorList>
    </citation>
    <scope>NUCLEOTIDE SEQUENCE [LARGE SCALE GENOMIC DNA]</scope>
    <source>
        <strain evidence="2 3">K1</strain>
    </source>
</reference>
<feature type="transmembrane region" description="Helical" evidence="1">
    <location>
        <begin position="86"/>
        <end position="103"/>
    </location>
</feature>